<sequence length="161" mass="18133">MGNGRVRASERKRVLEEQADISESNGSKNHQYCLEELNLSWCDFTLDHVKSAVANFPRSITQLNLSGYRQNLELVDVETLLQRCPNLTSLDLSDLKPLHLKTLSVFGVVTDNPLLVLKESLPHTKINGYCYSTIARPTTGGRKNRTIWGIKCRLSMNLTDS</sequence>
<keyword evidence="2" id="KW-1185">Reference proteome</keyword>
<dbReference type="InterPro" id="IPR001611">
    <property type="entry name" value="Leu-rich_rpt"/>
</dbReference>
<dbReference type="InterPro" id="IPR032675">
    <property type="entry name" value="LRR_dom_sf"/>
</dbReference>
<evidence type="ECO:0000313" key="1">
    <source>
        <dbReference type="EMBL" id="CAJ0958019.1"/>
    </source>
</evidence>
<dbReference type="EMBL" id="CAUEEQ010044593">
    <property type="protein sequence ID" value="CAJ0958019.1"/>
    <property type="molecule type" value="Genomic_DNA"/>
</dbReference>
<organism evidence="1 2">
    <name type="scientific">Ranitomeya imitator</name>
    <name type="common">mimic poison frog</name>
    <dbReference type="NCBI Taxonomy" id="111125"/>
    <lineage>
        <taxon>Eukaryota</taxon>
        <taxon>Metazoa</taxon>
        <taxon>Chordata</taxon>
        <taxon>Craniata</taxon>
        <taxon>Vertebrata</taxon>
        <taxon>Euteleostomi</taxon>
        <taxon>Amphibia</taxon>
        <taxon>Batrachia</taxon>
        <taxon>Anura</taxon>
        <taxon>Neobatrachia</taxon>
        <taxon>Hyloidea</taxon>
        <taxon>Dendrobatidae</taxon>
        <taxon>Dendrobatinae</taxon>
        <taxon>Ranitomeya</taxon>
    </lineage>
</organism>
<gene>
    <name evidence="1" type="ORF">RIMI_LOCUS16158445</name>
</gene>
<evidence type="ECO:0008006" key="3">
    <source>
        <dbReference type="Google" id="ProtNLM"/>
    </source>
</evidence>
<dbReference type="Pfam" id="PF13516">
    <property type="entry name" value="LRR_6"/>
    <property type="match status" value="1"/>
</dbReference>
<protein>
    <recommendedName>
        <fullName evidence="3">S-phase kinase-associated protein 2</fullName>
    </recommendedName>
</protein>
<dbReference type="SUPFAM" id="SSF52047">
    <property type="entry name" value="RNI-like"/>
    <property type="match status" value="1"/>
</dbReference>
<accession>A0ABN9M3N5</accession>
<dbReference type="Gene3D" id="3.80.10.10">
    <property type="entry name" value="Ribonuclease Inhibitor"/>
    <property type="match status" value="1"/>
</dbReference>
<reference evidence="1" key="1">
    <citation type="submission" date="2023-07" db="EMBL/GenBank/DDBJ databases">
        <authorList>
            <person name="Stuckert A."/>
        </authorList>
    </citation>
    <scope>NUCLEOTIDE SEQUENCE</scope>
</reference>
<evidence type="ECO:0000313" key="2">
    <source>
        <dbReference type="Proteomes" id="UP001176940"/>
    </source>
</evidence>
<name>A0ABN9M3N5_9NEOB</name>
<proteinExistence type="predicted"/>
<comment type="caution">
    <text evidence="1">The sequence shown here is derived from an EMBL/GenBank/DDBJ whole genome shotgun (WGS) entry which is preliminary data.</text>
</comment>
<dbReference type="Proteomes" id="UP001176940">
    <property type="component" value="Unassembled WGS sequence"/>
</dbReference>